<dbReference type="RefSeq" id="WP_382046748.1">
    <property type="nucleotide sequence ID" value="NZ_JBHSKJ010000016.1"/>
</dbReference>
<protein>
    <submittedName>
        <fullName evidence="1">Uncharacterized protein</fullName>
    </submittedName>
</protein>
<reference evidence="2" key="1">
    <citation type="journal article" date="2019" name="Int. J. Syst. Evol. Microbiol.">
        <title>The Global Catalogue of Microorganisms (GCM) 10K type strain sequencing project: providing services to taxonomists for standard genome sequencing and annotation.</title>
        <authorList>
            <consortium name="The Broad Institute Genomics Platform"/>
            <consortium name="The Broad Institute Genome Sequencing Center for Infectious Disease"/>
            <person name="Wu L."/>
            <person name="Ma J."/>
        </authorList>
    </citation>
    <scope>NUCLEOTIDE SEQUENCE [LARGE SCALE GENOMIC DNA]</scope>
    <source>
        <strain evidence="2">CGMCC 4.1641</strain>
    </source>
</reference>
<gene>
    <name evidence="1" type="ORF">ACFPP6_25580</name>
</gene>
<dbReference type="EMBL" id="JBHSKJ010000016">
    <property type="protein sequence ID" value="MFC5148045.1"/>
    <property type="molecule type" value="Genomic_DNA"/>
</dbReference>
<evidence type="ECO:0000313" key="2">
    <source>
        <dbReference type="Proteomes" id="UP001596222"/>
    </source>
</evidence>
<dbReference type="Proteomes" id="UP001596222">
    <property type="component" value="Unassembled WGS sequence"/>
</dbReference>
<keyword evidence="2" id="KW-1185">Reference proteome</keyword>
<evidence type="ECO:0000313" key="1">
    <source>
        <dbReference type="EMBL" id="MFC5148045.1"/>
    </source>
</evidence>
<proteinExistence type="predicted"/>
<name>A0ABW0A2V9_9ACTN</name>
<sequence length="92" mass="9871">ALTFGTLLSSQGTDASFVLTLSGFPPGASLRCFQPYQIRFPVPPLLNEAVGPNSVSGPLLERGFAFQLSLSGGDPDFIRRFPAEANRLFAVR</sequence>
<feature type="non-terminal residue" evidence="1">
    <location>
        <position position="1"/>
    </location>
</feature>
<accession>A0ABW0A2V9</accession>
<organism evidence="1 2">
    <name type="scientific">Streptomyces aureoversilis</name>
    <dbReference type="NCBI Taxonomy" id="67277"/>
    <lineage>
        <taxon>Bacteria</taxon>
        <taxon>Bacillati</taxon>
        <taxon>Actinomycetota</taxon>
        <taxon>Actinomycetes</taxon>
        <taxon>Kitasatosporales</taxon>
        <taxon>Streptomycetaceae</taxon>
        <taxon>Streptomyces</taxon>
    </lineage>
</organism>
<comment type="caution">
    <text evidence="1">The sequence shown here is derived from an EMBL/GenBank/DDBJ whole genome shotgun (WGS) entry which is preliminary data.</text>
</comment>